<sequence length="85" mass="9809">MYVERKKAHERGESEDKAGLELLRSFPESMYLRAKAAEVLGNEVKYSKLPLTERLIYRAVTGKSGDRGRLYTKRIESFVSKLLDE</sequence>
<accession>A0A1H8FTR9</accession>
<dbReference type="RefSeq" id="WP_036602456.1">
    <property type="nucleotide sequence ID" value="NZ_CP076607.1"/>
</dbReference>
<reference evidence="1 4" key="2">
    <citation type="submission" date="2021-06" db="EMBL/GenBank/DDBJ databases">
        <title>Whole genome sequence of Paenibacillus sophorae DSM23020 for comparative genomics.</title>
        <authorList>
            <person name="Kim M.-J."/>
            <person name="Lee G."/>
            <person name="Shin J.-H."/>
        </authorList>
    </citation>
    <scope>NUCLEOTIDE SEQUENCE [LARGE SCALE GENOMIC DNA]</scope>
    <source>
        <strain evidence="1 4">DSM 23020</strain>
    </source>
</reference>
<evidence type="ECO:0000313" key="1">
    <source>
        <dbReference type="EMBL" id="QWU13977.1"/>
    </source>
</evidence>
<dbReference type="Proteomes" id="UP000198809">
    <property type="component" value="Unassembled WGS sequence"/>
</dbReference>
<dbReference type="Proteomes" id="UP000683429">
    <property type="component" value="Chromosome"/>
</dbReference>
<evidence type="ECO:0000313" key="2">
    <source>
        <dbReference type="EMBL" id="SEN35039.1"/>
    </source>
</evidence>
<dbReference type="EMBL" id="FODH01000001">
    <property type="protein sequence ID" value="SEN35039.1"/>
    <property type="molecule type" value="Genomic_DNA"/>
</dbReference>
<dbReference type="STRING" id="1333845.SAMN04487895_101243"/>
<dbReference type="OrthoDB" id="2146857at2"/>
<organism evidence="2 3">
    <name type="scientific">Paenibacillus sophorae</name>
    <dbReference type="NCBI Taxonomy" id="1333845"/>
    <lineage>
        <taxon>Bacteria</taxon>
        <taxon>Bacillati</taxon>
        <taxon>Bacillota</taxon>
        <taxon>Bacilli</taxon>
        <taxon>Bacillales</taxon>
        <taxon>Paenibacillaceae</taxon>
        <taxon>Paenibacillus</taxon>
    </lineage>
</organism>
<gene>
    <name evidence="1" type="ORF">KP014_18770</name>
    <name evidence="2" type="ORF">SAMN04487895_101243</name>
</gene>
<proteinExistence type="predicted"/>
<reference evidence="2 3" key="1">
    <citation type="submission" date="2016-10" db="EMBL/GenBank/DDBJ databases">
        <authorList>
            <person name="de Groot N.N."/>
        </authorList>
    </citation>
    <scope>NUCLEOTIDE SEQUENCE [LARGE SCALE GENOMIC DNA]</scope>
    <source>
        <strain evidence="2 3">CGMCC 1.10238</strain>
    </source>
</reference>
<protein>
    <submittedName>
        <fullName evidence="2">Uncharacterized protein</fullName>
    </submittedName>
</protein>
<keyword evidence="4" id="KW-1185">Reference proteome</keyword>
<evidence type="ECO:0000313" key="3">
    <source>
        <dbReference type="Proteomes" id="UP000198809"/>
    </source>
</evidence>
<name>A0A1H8FTR9_9BACL</name>
<dbReference type="EMBL" id="CP076607">
    <property type="protein sequence ID" value="QWU13977.1"/>
    <property type="molecule type" value="Genomic_DNA"/>
</dbReference>
<dbReference type="AlphaFoldDB" id="A0A1H8FTR9"/>
<evidence type="ECO:0000313" key="4">
    <source>
        <dbReference type="Proteomes" id="UP000683429"/>
    </source>
</evidence>